<evidence type="ECO:0000259" key="1">
    <source>
        <dbReference type="Pfam" id="PF18739"/>
    </source>
</evidence>
<evidence type="ECO:0000313" key="3">
    <source>
        <dbReference type="Proteomes" id="UP000049979"/>
    </source>
</evidence>
<dbReference type="RefSeq" id="WP_055068048.1">
    <property type="nucleotide sequence ID" value="NZ_CP173697.1"/>
</dbReference>
<organism evidence="2 3">
    <name type="scientific">Roseburia faecis</name>
    <dbReference type="NCBI Taxonomy" id="301302"/>
    <lineage>
        <taxon>Bacteria</taxon>
        <taxon>Bacillati</taxon>
        <taxon>Bacillota</taxon>
        <taxon>Clostridia</taxon>
        <taxon>Lachnospirales</taxon>
        <taxon>Lachnospiraceae</taxon>
        <taxon>Roseburia</taxon>
    </lineage>
</organism>
<dbReference type="OrthoDB" id="1494124at2"/>
<dbReference type="AlphaFoldDB" id="A0A0M6WSH2"/>
<feature type="domain" description="Apea-like HEPN" evidence="1">
    <location>
        <begin position="341"/>
        <end position="471"/>
    </location>
</feature>
<proteinExistence type="predicted"/>
<dbReference type="Proteomes" id="UP000049979">
    <property type="component" value="Unassembled WGS sequence"/>
</dbReference>
<dbReference type="Pfam" id="PF18739">
    <property type="entry name" value="HEPN_Apea"/>
    <property type="match status" value="1"/>
</dbReference>
<accession>A0A0M6WSH2</accession>
<name>A0A0M6WSH2_9FIRM</name>
<gene>
    <name evidence="2" type="ORF">M72_29721</name>
</gene>
<sequence>MQDTNWSQIEWELLSEEIELSPPWKADHFFNTFRLDMDGIYKIQIWRDEEYMLRAKLIGNCVITDQGDEGALERGVIVQSDLKGVWDYSYSAKLIQCFPELATTNYLLQEDRTAVECTMGISHIKVKPHKSLPKQKRESLVEWCLNAPTSTVLYVDSTERKVKTKLQKKRDMCEDSYIPNRQSQNSRDTVYIAFEKTGCYISQVPEQYEPRWSGKLSIEYRKKFGYVPDKKTREAVRELAGFLMGRDLKLIGRTEYSKSGFAIRAMAQNPQSVNIVKVCRLCNQEIVPVHIYGNESLNFKETMEQLLPRYLHSDMRDVIQKTLPLYWSSFVLYVDNAIPVIASAIETLQKAWFALEENESVSVYYPKTKFRELKKDLIAIIDEKLEEGPYKNAVRNKVDQLNQMSVRDKNESFFAQLGITYGEREIQAIRMRNVFAHGDTNGKTDAGNMIEAIKVLQLLYAKSVLKLLGYEGEYIDWCDGGTRKTVY</sequence>
<dbReference type="InterPro" id="IPR041229">
    <property type="entry name" value="HEPN_Apea"/>
</dbReference>
<dbReference type="EMBL" id="CVRR01000024">
    <property type="protein sequence ID" value="CRL39453.1"/>
    <property type="molecule type" value="Genomic_DNA"/>
</dbReference>
<protein>
    <recommendedName>
        <fullName evidence="1">Apea-like HEPN domain-containing protein</fullName>
    </recommendedName>
</protein>
<keyword evidence="3" id="KW-1185">Reference proteome</keyword>
<reference evidence="3" key="1">
    <citation type="submission" date="2015-05" db="EMBL/GenBank/DDBJ databases">
        <authorList>
            <consortium name="Pathogen Informatics"/>
        </authorList>
    </citation>
    <scope>NUCLEOTIDE SEQUENCE [LARGE SCALE GENOMIC DNA]</scope>
    <source>
        <strain evidence="3">M72</strain>
    </source>
</reference>
<evidence type="ECO:0000313" key="2">
    <source>
        <dbReference type="EMBL" id="CRL39453.1"/>
    </source>
</evidence>